<reference evidence="5" key="1">
    <citation type="submission" date="2017-09" db="EMBL/GenBank/DDBJ databases">
        <authorList>
            <person name="Regsiter A."/>
            <person name="William W."/>
        </authorList>
    </citation>
    <scope>NUCLEOTIDE SEQUENCE [LARGE SCALE GENOMIC DNA]</scope>
    <source>
        <strain evidence="5">500-1</strain>
    </source>
</reference>
<dbReference type="CDD" id="cd13704">
    <property type="entry name" value="PBP2_HisK"/>
    <property type="match status" value="1"/>
</dbReference>
<dbReference type="SUPFAM" id="SSF53850">
    <property type="entry name" value="Periplasmic binding protein-like II"/>
    <property type="match status" value="1"/>
</dbReference>
<protein>
    <submittedName>
        <fullName evidence="4">Extracellular solute-binding protein family 3</fullName>
    </submittedName>
</protein>
<dbReference type="PANTHER" id="PTHR35936:SF35">
    <property type="entry name" value="L-CYSTINE-BINDING PROTEIN TCYJ"/>
    <property type="match status" value="1"/>
</dbReference>
<name>A0A2C8FBI8_9BACT</name>
<feature type="signal peptide" evidence="2">
    <location>
        <begin position="1"/>
        <end position="24"/>
    </location>
</feature>
<dbReference type="EMBL" id="LT907975">
    <property type="protein sequence ID" value="SOB59861.1"/>
    <property type="molecule type" value="Genomic_DNA"/>
</dbReference>
<dbReference type="PANTHER" id="PTHR35936">
    <property type="entry name" value="MEMBRANE-BOUND LYTIC MUREIN TRANSGLYCOSYLASE F"/>
    <property type="match status" value="1"/>
</dbReference>
<dbReference type="InterPro" id="IPR001638">
    <property type="entry name" value="Solute-binding_3/MltF_N"/>
</dbReference>
<keyword evidence="1 2" id="KW-0732">Signal</keyword>
<evidence type="ECO:0000256" key="1">
    <source>
        <dbReference type="ARBA" id="ARBA00022729"/>
    </source>
</evidence>
<dbReference type="SMART" id="SM00062">
    <property type="entry name" value="PBPb"/>
    <property type="match status" value="1"/>
</dbReference>
<dbReference type="KEGG" id="pprf:DPRO_2951"/>
<proteinExistence type="predicted"/>
<feature type="domain" description="Solute-binding protein family 3/N-terminal" evidence="3">
    <location>
        <begin position="28"/>
        <end position="246"/>
    </location>
</feature>
<evidence type="ECO:0000259" key="3">
    <source>
        <dbReference type="SMART" id="SM00062"/>
    </source>
</evidence>
<dbReference type="Proteomes" id="UP000219215">
    <property type="component" value="Chromosome DPRO"/>
</dbReference>
<feature type="chain" id="PRO_5012677238" evidence="2">
    <location>
        <begin position="25"/>
        <end position="247"/>
    </location>
</feature>
<evidence type="ECO:0000256" key="2">
    <source>
        <dbReference type="SAM" id="SignalP"/>
    </source>
</evidence>
<keyword evidence="5" id="KW-1185">Reference proteome</keyword>
<evidence type="ECO:0000313" key="4">
    <source>
        <dbReference type="EMBL" id="SOB59861.1"/>
    </source>
</evidence>
<gene>
    <name evidence="4" type="ORF">DPRO_2951</name>
</gene>
<sequence length="247" mass="28142">MHLSLRLFMYFFLACLFAGVSAHAEPHPIVCGVAKGYPPYQFRDESGRPIGLDVEVLSQVFTIIDVPYRFEQKDWDDVVANLRYGDLDCAIGMEMSEIRLESFDFSVPYYIREISLFLLEREARIETLDDLVWRVIAGDRHSAVEEYFSEIGLKNKIRIIQTNSKDESMRLLKEGRVTALIAPKAVGFYLAKKHEVQVKTLPLPLTASPVGIAVKKGNGALLKKINDGLEKLKQQGKLEPIINRWRQ</sequence>
<dbReference type="Pfam" id="PF00497">
    <property type="entry name" value="SBP_bac_3"/>
    <property type="match status" value="1"/>
</dbReference>
<dbReference type="Gene3D" id="3.40.190.10">
    <property type="entry name" value="Periplasmic binding protein-like II"/>
    <property type="match status" value="2"/>
</dbReference>
<evidence type="ECO:0000313" key="5">
    <source>
        <dbReference type="Proteomes" id="UP000219215"/>
    </source>
</evidence>
<accession>A0A2C8FBI8</accession>
<organism evidence="4 5">
    <name type="scientific">Pseudodesulfovibrio profundus</name>
    <dbReference type="NCBI Taxonomy" id="57320"/>
    <lineage>
        <taxon>Bacteria</taxon>
        <taxon>Pseudomonadati</taxon>
        <taxon>Thermodesulfobacteriota</taxon>
        <taxon>Desulfovibrionia</taxon>
        <taxon>Desulfovibrionales</taxon>
        <taxon>Desulfovibrionaceae</taxon>
    </lineage>
</organism>
<dbReference type="AlphaFoldDB" id="A0A2C8FBI8"/>